<gene>
    <name evidence="5" type="ORF">RZN69_07870</name>
</gene>
<reference evidence="5 6" key="1">
    <citation type="submission" date="2023-10" db="EMBL/GenBank/DDBJ databases">
        <title>Rubellicoccus peritrichatus gen. nov., sp. nov., isolated from an algae of coral reef tank.</title>
        <authorList>
            <person name="Luo J."/>
        </authorList>
    </citation>
    <scope>NUCLEOTIDE SEQUENCE [LARGE SCALE GENOMIC DNA]</scope>
    <source>
        <strain evidence="5 6">CR14</strain>
    </source>
</reference>
<dbReference type="AlphaFoldDB" id="A0AAQ3QXF2"/>
<evidence type="ECO:0000313" key="5">
    <source>
        <dbReference type="EMBL" id="WOO43007.1"/>
    </source>
</evidence>
<dbReference type="PANTHER" id="PTHR43179">
    <property type="entry name" value="RHAMNOSYLTRANSFERASE WBBL"/>
    <property type="match status" value="1"/>
</dbReference>
<protein>
    <submittedName>
        <fullName evidence="5">6-hydroxymethylpterin diphosphokinase MptE-like protein</fullName>
    </submittedName>
</protein>
<dbReference type="GO" id="GO:0016757">
    <property type="term" value="F:glycosyltransferase activity"/>
    <property type="evidence" value="ECO:0007669"/>
    <property type="project" value="UniProtKB-KW"/>
</dbReference>
<name>A0AAQ3QXF2_9BACT</name>
<sequence length="899" mass="102796">MAQIQERGAAHVMVIFTNREDDVTLRAVEAIAVQLRDGDTIGVLLNGGRRPDMESLFGRIPAISYYEVDENLGVAGGRNYLMDKPEAAAATYNLFVDNDAMAPMGYVDGMCDYLESHPEVGVAGATVLAYNKIKDILESRFPVYQAVLGADIYHVSNADLYALQEELPYAEILDHVGTSSDYRKGYFQDLHLLDRIINSSEIGAFEPFVHSLKETDILDDADVKKRGFFRVSNIAGCTYSFRRDLINKIGIFDDRFNNYGYEDAEFSIRSIKHGYENRTLTRVFLIHGLDSRHRKRLSSEARMKFRINHGRALSHLLEKHRTLLDSKDSRWIVRRGLDNWSRNTGNSWEEVYYGLIGSRWAECETSNTSCCEEIALATNKTANQQTDQRLLALRNTERIRDLQVTVSCGLNVPDKSVEVPTPDFSQLVRFKDMHKGERCFIIGNGPSLNQIDLGLLSREVTFGVNGIFYMTRRSGFKPTYHVIEDNHVVEDNLEAIRAFRPQARFLPEKYAELIGDSDETFYLPADWGFYYKNHPYYETPRFSEDITKAIYVGQSVTYLNIQLAYYMGFSEIYLVGMDFSYEIPSRAKTQVFSITSDSDDPNHFHPDYFGKGKKWHFPKLYNCYKVYSFANEYIHARGRKIENATIGGKLEAFPRADIKNLFGEEWLGLASPNAPLTDYVRCVLQKLPLEERLNYSIEIDVGLDADSILFSDLKLLCKYYNVREPRRTKLADRQSSGGDIADLFIANSLKGAFQNKTFAKSTIVDVDKGLDSEEFMVGLRQVVRSSKFFLVLRHSVLLVSQDPDLQSENSQLIDEINTHGRVLRPHYLMQLYEENLIPSEGYLKVVGFQKFLEPSVNPSRSESKVLRNFREALMKLARPSLGCERLFYLQDNTIYIANI</sequence>
<dbReference type="RefSeq" id="WP_317835542.1">
    <property type="nucleotide sequence ID" value="NZ_CP136920.1"/>
</dbReference>
<dbReference type="Gene3D" id="3.90.1480.10">
    <property type="entry name" value="Alpha-2,3-sialyltransferase"/>
    <property type="match status" value="1"/>
</dbReference>
<comment type="similarity">
    <text evidence="1">Belongs to the glycosyltransferase 2 family.</text>
</comment>
<dbReference type="SUPFAM" id="SSF53448">
    <property type="entry name" value="Nucleotide-diphospho-sugar transferases"/>
    <property type="match status" value="1"/>
</dbReference>
<evidence type="ECO:0000256" key="1">
    <source>
        <dbReference type="ARBA" id="ARBA00006739"/>
    </source>
</evidence>
<feature type="domain" description="6-hydroxymethylpterin diphosphokinase MptE-like" evidence="4">
    <location>
        <begin position="424"/>
        <end position="582"/>
    </location>
</feature>
<evidence type="ECO:0000256" key="2">
    <source>
        <dbReference type="ARBA" id="ARBA00022676"/>
    </source>
</evidence>
<dbReference type="PANTHER" id="PTHR43179:SF12">
    <property type="entry name" value="GALACTOFURANOSYLTRANSFERASE GLFT2"/>
    <property type="match status" value="1"/>
</dbReference>
<dbReference type="Gene3D" id="3.90.550.10">
    <property type="entry name" value="Spore Coat Polysaccharide Biosynthesis Protein SpsA, Chain A"/>
    <property type="match status" value="1"/>
</dbReference>
<evidence type="ECO:0000256" key="3">
    <source>
        <dbReference type="ARBA" id="ARBA00022679"/>
    </source>
</evidence>
<dbReference type="EMBL" id="CP136920">
    <property type="protein sequence ID" value="WOO43007.1"/>
    <property type="molecule type" value="Genomic_DNA"/>
</dbReference>
<proteinExistence type="inferred from homology"/>
<dbReference type="KEGG" id="puo:RZN69_07870"/>
<dbReference type="InterPro" id="IPR029044">
    <property type="entry name" value="Nucleotide-diphossugar_trans"/>
</dbReference>
<dbReference type="InterPro" id="IPR002826">
    <property type="entry name" value="MptE-like"/>
</dbReference>
<accession>A0AAQ3QXF2</accession>
<keyword evidence="3" id="KW-0808">Transferase</keyword>
<dbReference type="Pfam" id="PF01973">
    <property type="entry name" value="MptE-like"/>
    <property type="match status" value="1"/>
</dbReference>
<evidence type="ECO:0000259" key="4">
    <source>
        <dbReference type="Pfam" id="PF01973"/>
    </source>
</evidence>
<keyword evidence="2" id="KW-0328">Glycosyltransferase</keyword>
<organism evidence="5 6">
    <name type="scientific">Rubellicoccus peritrichatus</name>
    <dbReference type="NCBI Taxonomy" id="3080537"/>
    <lineage>
        <taxon>Bacteria</taxon>
        <taxon>Pseudomonadati</taxon>
        <taxon>Verrucomicrobiota</taxon>
        <taxon>Opitutia</taxon>
        <taxon>Puniceicoccales</taxon>
        <taxon>Cerasicoccaceae</taxon>
        <taxon>Rubellicoccus</taxon>
    </lineage>
</organism>
<evidence type="ECO:0000313" key="6">
    <source>
        <dbReference type="Proteomes" id="UP001304300"/>
    </source>
</evidence>
<keyword evidence="6" id="KW-1185">Reference proteome</keyword>
<dbReference type="Proteomes" id="UP001304300">
    <property type="component" value="Chromosome"/>
</dbReference>